<dbReference type="InterPro" id="IPR013078">
    <property type="entry name" value="His_Pase_superF_clade-1"/>
</dbReference>
<dbReference type="Pfam" id="PF00300">
    <property type="entry name" value="His_Phos_1"/>
    <property type="match status" value="1"/>
</dbReference>
<dbReference type="EMBL" id="SNWM01000002">
    <property type="protein sequence ID" value="TDO22753.1"/>
    <property type="molecule type" value="Genomic_DNA"/>
</dbReference>
<dbReference type="AlphaFoldDB" id="A0A4R6IL08"/>
<dbReference type="PANTHER" id="PTHR47623:SF1">
    <property type="entry name" value="OS09G0287300 PROTEIN"/>
    <property type="match status" value="1"/>
</dbReference>
<dbReference type="CDD" id="cd07067">
    <property type="entry name" value="HP_PGM_like"/>
    <property type="match status" value="1"/>
</dbReference>
<evidence type="ECO:0000313" key="2">
    <source>
        <dbReference type="Proteomes" id="UP000295499"/>
    </source>
</evidence>
<dbReference type="PANTHER" id="PTHR47623">
    <property type="entry name" value="OS09G0287300 PROTEIN"/>
    <property type="match status" value="1"/>
</dbReference>
<protein>
    <submittedName>
        <fullName evidence="1">Phosphohistidine phosphatase SixA</fullName>
    </submittedName>
</protein>
<proteinExistence type="predicted"/>
<dbReference type="OrthoDB" id="9810154at2"/>
<reference evidence="1 2" key="1">
    <citation type="submission" date="2019-03" db="EMBL/GenBank/DDBJ databases">
        <title>Genomic Encyclopedia of Archaeal and Bacterial Type Strains, Phase II (KMG-II): from individual species to whole genera.</title>
        <authorList>
            <person name="Goeker M."/>
        </authorList>
    </citation>
    <scope>NUCLEOTIDE SEQUENCE [LARGE SCALE GENOMIC DNA]</scope>
    <source>
        <strain evidence="1 2">DSM 19034</strain>
    </source>
</reference>
<accession>A0A4R6IL08</accession>
<comment type="caution">
    <text evidence="1">The sequence shown here is derived from an EMBL/GenBank/DDBJ whole genome shotgun (WGS) entry which is preliminary data.</text>
</comment>
<keyword evidence="2" id="KW-1185">Reference proteome</keyword>
<dbReference type="Proteomes" id="UP000295499">
    <property type="component" value="Unassembled WGS sequence"/>
</dbReference>
<organism evidence="1 2">
    <name type="scientific">Pedobacter duraquae</name>
    <dbReference type="NCBI Taxonomy" id="425511"/>
    <lineage>
        <taxon>Bacteria</taxon>
        <taxon>Pseudomonadati</taxon>
        <taxon>Bacteroidota</taxon>
        <taxon>Sphingobacteriia</taxon>
        <taxon>Sphingobacteriales</taxon>
        <taxon>Sphingobacteriaceae</taxon>
        <taxon>Pedobacter</taxon>
    </lineage>
</organism>
<sequence>MAKQLIIVRHGKAENQHPDGSDFERNLTERGRNNSAEMAERMKIRALIPDYLLSSPAPRALQTCEIFAEVWNMDKQAITTDESIYEAPLKALLKAVNALPDSSVKAAMFGHNPGVAQLALTLTDADIYDVPTAGVVVINFNADAWAEISANTGTMLLFDYPEHPFTPARD</sequence>
<dbReference type="SUPFAM" id="SSF53254">
    <property type="entry name" value="Phosphoglycerate mutase-like"/>
    <property type="match status" value="1"/>
</dbReference>
<evidence type="ECO:0000313" key="1">
    <source>
        <dbReference type="EMBL" id="TDO22753.1"/>
    </source>
</evidence>
<dbReference type="RefSeq" id="WP_133554383.1">
    <property type="nucleotide sequence ID" value="NZ_SNWM01000002.1"/>
</dbReference>
<gene>
    <name evidence="1" type="ORF">CLV32_1737</name>
</gene>
<dbReference type="InterPro" id="IPR029033">
    <property type="entry name" value="His_PPase_superfam"/>
</dbReference>
<name>A0A4R6IL08_9SPHI</name>
<dbReference type="Gene3D" id="3.40.50.1240">
    <property type="entry name" value="Phosphoglycerate mutase-like"/>
    <property type="match status" value="1"/>
</dbReference>